<dbReference type="InterPro" id="IPR036155">
    <property type="entry name" value="Crypto/Photolyase_N_sf"/>
</dbReference>
<feature type="binding site" evidence="4">
    <location>
        <begin position="353"/>
        <end position="355"/>
    </location>
    <ligand>
        <name>FAD</name>
        <dbReference type="ChEBI" id="CHEBI:57692"/>
    </ligand>
</feature>
<dbReference type="OrthoDB" id="9772484at2"/>
<evidence type="ECO:0000256" key="2">
    <source>
        <dbReference type="ARBA" id="ARBA00022827"/>
    </source>
</evidence>
<evidence type="ECO:0000256" key="3">
    <source>
        <dbReference type="ARBA" id="ARBA00022991"/>
    </source>
</evidence>
<dbReference type="GO" id="GO:0009416">
    <property type="term" value="P:response to light stimulus"/>
    <property type="evidence" value="ECO:0007669"/>
    <property type="project" value="TreeGrafter"/>
</dbReference>
<dbReference type="PRINTS" id="PR00147">
    <property type="entry name" value="DNAPHOTLYASE"/>
</dbReference>
<dbReference type="InterPro" id="IPR006050">
    <property type="entry name" value="DNA_photolyase_N"/>
</dbReference>
<dbReference type="GO" id="GO:0003904">
    <property type="term" value="F:deoxyribodipyrimidine photo-lyase activity"/>
    <property type="evidence" value="ECO:0007669"/>
    <property type="project" value="TreeGrafter"/>
</dbReference>
<dbReference type="SUPFAM" id="SSF52425">
    <property type="entry name" value="Cryptochrome/photolyase, N-terminal domain"/>
    <property type="match status" value="1"/>
</dbReference>
<reference evidence="7 8" key="1">
    <citation type="submission" date="2016-01" db="EMBL/GenBank/DDBJ databases">
        <title>The new phylogeny of the genus Mycobacterium.</title>
        <authorList>
            <person name="Tarcisio F."/>
            <person name="Conor M."/>
            <person name="Antonella G."/>
            <person name="Elisabetta G."/>
            <person name="Giulia F.S."/>
            <person name="Sara T."/>
            <person name="Anna F."/>
            <person name="Clotilde B."/>
            <person name="Roberto B."/>
            <person name="Veronica D.S."/>
            <person name="Fabio R."/>
            <person name="Monica P."/>
            <person name="Olivier J."/>
            <person name="Enrico T."/>
            <person name="Nicola S."/>
        </authorList>
    </citation>
    <scope>NUCLEOTIDE SEQUENCE [LARGE SCALE GENOMIC DNA]</scope>
    <source>
        <strain evidence="7 8">DSM 44852</strain>
    </source>
</reference>
<feature type="binding site" evidence="4">
    <location>
        <position position="250"/>
    </location>
    <ligand>
        <name>FAD</name>
        <dbReference type="ChEBI" id="CHEBI:57692"/>
    </ligand>
</feature>
<dbReference type="Gene3D" id="3.40.50.620">
    <property type="entry name" value="HUPs"/>
    <property type="match status" value="1"/>
</dbReference>
<feature type="binding site" evidence="4">
    <location>
        <begin position="253"/>
        <end position="260"/>
    </location>
    <ligand>
        <name>FAD</name>
        <dbReference type="ChEBI" id="CHEBI:57692"/>
    </ligand>
</feature>
<keyword evidence="3 5" id="KW-0157">Chromophore</keyword>
<feature type="binding site" evidence="4">
    <location>
        <begin position="219"/>
        <end position="223"/>
    </location>
    <ligand>
        <name>FAD</name>
        <dbReference type="ChEBI" id="CHEBI:57692"/>
    </ligand>
</feature>
<feature type="domain" description="Photolyase/cryptochrome alpha/beta" evidence="6">
    <location>
        <begin position="1"/>
        <end position="122"/>
    </location>
</feature>
<dbReference type="Pfam" id="PF00875">
    <property type="entry name" value="DNA_photolyase"/>
    <property type="match status" value="1"/>
</dbReference>
<evidence type="ECO:0000313" key="7">
    <source>
        <dbReference type="EMBL" id="ORV48029.1"/>
    </source>
</evidence>
<comment type="similarity">
    <text evidence="5">Belongs to the DNA photolyase family.</text>
</comment>
<evidence type="ECO:0000256" key="1">
    <source>
        <dbReference type="ARBA" id="ARBA00022630"/>
    </source>
</evidence>
<dbReference type="Gene3D" id="1.25.40.80">
    <property type="match status" value="1"/>
</dbReference>
<evidence type="ECO:0000259" key="6">
    <source>
        <dbReference type="PROSITE" id="PS51645"/>
    </source>
</evidence>
<keyword evidence="7" id="KW-0456">Lyase</keyword>
<dbReference type="PROSITE" id="PS51645">
    <property type="entry name" value="PHR_CRY_ALPHA_BETA"/>
    <property type="match status" value="1"/>
</dbReference>
<dbReference type="AlphaFoldDB" id="A0A1X1TUD7"/>
<evidence type="ECO:0000256" key="5">
    <source>
        <dbReference type="RuleBase" id="RU004182"/>
    </source>
</evidence>
<comment type="caution">
    <text evidence="7">The sequence shown here is derived from an EMBL/GenBank/DDBJ whole genome shotgun (WGS) entry which is preliminary data.</text>
</comment>
<keyword evidence="1 4" id="KW-0285">Flavoprotein</keyword>
<dbReference type="Gene3D" id="1.10.579.10">
    <property type="entry name" value="DNA Cyclobutane Dipyrimidine Photolyase, subunit A, domain 3"/>
    <property type="match status" value="1"/>
</dbReference>
<organism evidence="7 8">
    <name type="scientific">Mycobacterium florentinum</name>
    <dbReference type="NCBI Taxonomy" id="292462"/>
    <lineage>
        <taxon>Bacteria</taxon>
        <taxon>Bacillati</taxon>
        <taxon>Actinomycetota</taxon>
        <taxon>Actinomycetes</taxon>
        <taxon>Mycobacteriales</taxon>
        <taxon>Mycobacteriaceae</taxon>
        <taxon>Mycobacterium</taxon>
        <taxon>Mycobacterium simiae complex</taxon>
    </lineage>
</organism>
<name>A0A1X1TUD7_MYCFL</name>
<dbReference type="PROSITE" id="PS00691">
    <property type="entry name" value="DNA_PHOTOLYASES_1_2"/>
    <property type="match status" value="1"/>
</dbReference>
<keyword evidence="8" id="KW-1185">Reference proteome</keyword>
<dbReference type="EMBL" id="LQOV01000034">
    <property type="protein sequence ID" value="ORV48029.1"/>
    <property type="molecule type" value="Genomic_DNA"/>
</dbReference>
<dbReference type="Proteomes" id="UP000193010">
    <property type="component" value="Unassembled WGS sequence"/>
</dbReference>
<dbReference type="Pfam" id="PF03441">
    <property type="entry name" value="FAD_binding_7"/>
    <property type="match status" value="1"/>
</dbReference>
<dbReference type="InterPro" id="IPR018394">
    <property type="entry name" value="DNA_photolyase_1_CS_C"/>
</dbReference>
<dbReference type="STRING" id="292462.AWC05_05600"/>
<dbReference type="GO" id="GO:0006139">
    <property type="term" value="P:nucleobase-containing compound metabolic process"/>
    <property type="evidence" value="ECO:0007669"/>
    <property type="project" value="UniProtKB-ARBA"/>
</dbReference>
<dbReference type="InterPro" id="IPR036134">
    <property type="entry name" value="Crypto/Photolyase_FAD-like_sf"/>
</dbReference>
<comment type="cofactor">
    <cofactor evidence="4">
        <name>FAD</name>
        <dbReference type="ChEBI" id="CHEBI:57692"/>
    </cofactor>
    <text evidence="4">Binds 1 FAD per subunit.</text>
</comment>
<evidence type="ECO:0000313" key="8">
    <source>
        <dbReference type="Proteomes" id="UP000193010"/>
    </source>
</evidence>
<protein>
    <submittedName>
        <fullName evidence="7">Deoxyribodipyrimidine photolyase</fullName>
    </submittedName>
</protein>
<dbReference type="SUPFAM" id="SSF48173">
    <property type="entry name" value="Cryptochrome/photolyase FAD-binding domain"/>
    <property type="match status" value="1"/>
</dbReference>
<feature type="binding site" evidence="4">
    <location>
        <position position="207"/>
    </location>
    <ligand>
        <name>FAD</name>
        <dbReference type="ChEBI" id="CHEBI:57692"/>
    </ligand>
</feature>
<evidence type="ECO:0000256" key="4">
    <source>
        <dbReference type="PIRSR" id="PIRSR602081-1"/>
    </source>
</evidence>
<dbReference type="PROSITE" id="PS00394">
    <property type="entry name" value="DNA_PHOTOLYASES_1_1"/>
    <property type="match status" value="1"/>
</dbReference>
<accession>A0A1X1TUD7</accession>
<dbReference type="PANTHER" id="PTHR11455:SF9">
    <property type="entry name" value="CRYPTOCHROME CIRCADIAN CLOCK 5 ISOFORM X1"/>
    <property type="match status" value="1"/>
</dbReference>
<keyword evidence="2 4" id="KW-0274">FAD</keyword>
<dbReference type="PANTHER" id="PTHR11455">
    <property type="entry name" value="CRYPTOCHROME"/>
    <property type="match status" value="1"/>
</dbReference>
<dbReference type="InterPro" id="IPR014729">
    <property type="entry name" value="Rossmann-like_a/b/a_fold"/>
</dbReference>
<dbReference type="GO" id="GO:0003677">
    <property type="term" value="F:DNA binding"/>
    <property type="evidence" value="ECO:0007669"/>
    <property type="project" value="TreeGrafter"/>
</dbReference>
<dbReference type="RefSeq" id="WP_085226133.1">
    <property type="nucleotide sequence ID" value="NZ_AP022576.1"/>
</dbReference>
<dbReference type="GO" id="GO:0006950">
    <property type="term" value="P:response to stress"/>
    <property type="evidence" value="ECO:0007669"/>
    <property type="project" value="UniProtKB-ARBA"/>
</dbReference>
<dbReference type="InterPro" id="IPR005101">
    <property type="entry name" value="Cryptochr/Photolyase_FAD-bd"/>
</dbReference>
<gene>
    <name evidence="7" type="ORF">AWC05_05600</name>
</gene>
<sequence>MPALLWFRRDLRLRDHPALLAAAESGDVLACFVLDPRLEKSSGRRRLQFLSDALRQLRDDLDGRLLVTRGNAEEQIPGVAHKIDATAVHISEDFAPYGKRRDEKVRAALGSVPLVATGSPYLVSPGRVTKDDGEPYKVFTPFLRKWREVGWRKPAQSSADSARWLDPARIVKQCTIPDPGVELGFDAGEAAALSRWEQFTGDGLDRYAQDRDRPNLPGTSRMSAHLKFGTIHPRTMLATMNLRTQGVQTYLRELAFRDFYAAVLHHWPASAWRNWNSDFDDIETDTGADADHRFQAWKAGETGFPIVDAGMRQLRETGFMHNRVRMIVASFLVKDLHLPWQWGAQWFLDQLADGDMASNQHGWQWCAGCGTDAAPYFRVFNPTTQGEKFDSAGDYIRRWIPELSTAEDVHLRKGERPQGYPAPIVDQRAERAEALRRYRSIGS</sequence>
<dbReference type="GO" id="GO:0071949">
    <property type="term" value="F:FAD binding"/>
    <property type="evidence" value="ECO:0007669"/>
    <property type="project" value="TreeGrafter"/>
</dbReference>
<dbReference type="InterPro" id="IPR002081">
    <property type="entry name" value="Cryptochrome/DNA_photolyase_1"/>
</dbReference>
<proteinExistence type="inferred from homology"/>